<dbReference type="OMA" id="HEFMENE"/>
<dbReference type="WormBase" id="T12A7.10">
    <property type="protein sequence ID" value="CE44466"/>
    <property type="gene ID" value="WBGene00194933"/>
</dbReference>
<proteinExistence type="predicted"/>
<evidence type="ECO:0000313" key="4">
    <source>
        <dbReference type="Proteomes" id="UP000001940"/>
    </source>
</evidence>
<dbReference type="EMBL" id="BX284604">
    <property type="protein sequence ID" value="CBJ25096.1"/>
    <property type="molecule type" value="Genomic_DNA"/>
</dbReference>
<evidence type="ECO:0000313" key="3">
    <source>
        <dbReference type="EMBL" id="CBJ25096.1"/>
    </source>
</evidence>
<dbReference type="InParanoid" id="D3KFV3"/>
<dbReference type="CTD" id="13198309"/>
<accession>D3KFV3</accession>
<gene>
    <name evidence="3" type="ORF">CELE_T12A7.10</name>
    <name evidence="3 5" type="ORF">T12A7.10</name>
</gene>
<organism evidence="3 4">
    <name type="scientific">Caenorhabditis elegans</name>
    <dbReference type="NCBI Taxonomy" id="6239"/>
    <lineage>
        <taxon>Eukaryota</taxon>
        <taxon>Metazoa</taxon>
        <taxon>Ecdysozoa</taxon>
        <taxon>Nematoda</taxon>
        <taxon>Chromadorea</taxon>
        <taxon>Rhabditida</taxon>
        <taxon>Rhabditina</taxon>
        <taxon>Rhabditomorpha</taxon>
        <taxon>Rhabditoidea</taxon>
        <taxon>Rhabditidae</taxon>
        <taxon>Peloderinae</taxon>
        <taxon>Caenorhabditis</taxon>
    </lineage>
</organism>
<dbReference type="KEGG" id="cel:CELE_T12A7.10"/>
<feature type="region of interest" description="Disordered" evidence="1">
    <location>
        <begin position="34"/>
        <end position="54"/>
    </location>
</feature>
<feature type="signal peptide" evidence="2">
    <location>
        <begin position="1"/>
        <end position="17"/>
    </location>
</feature>
<keyword evidence="4" id="KW-1185">Reference proteome</keyword>
<evidence type="ECO:0000256" key="1">
    <source>
        <dbReference type="SAM" id="MobiDB-lite"/>
    </source>
</evidence>
<sequence>MRLIFLLSVFVIFNVNGCQVGPCLTNPPFTAPRNRYPDVRPTRDPNQPIPPDAQKCGSDEDCEHEFMENEVAFCDNGYCNNYVPRG</sequence>
<dbReference type="PaxDb" id="6239-T12A7.10"/>
<dbReference type="AGR" id="WB:WBGene00194933"/>
<dbReference type="FunCoup" id="D3KFV3">
    <property type="interactions" value="351"/>
</dbReference>
<dbReference type="Proteomes" id="UP000001940">
    <property type="component" value="Chromosome IV"/>
</dbReference>
<dbReference type="HOGENOM" id="CLU_2225669_0_0_1"/>
<evidence type="ECO:0000313" key="5">
    <source>
        <dbReference type="WormBase" id="T12A7.10"/>
    </source>
</evidence>
<dbReference type="GeneID" id="13198309"/>
<evidence type="ECO:0000256" key="2">
    <source>
        <dbReference type="SAM" id="SignalP"/>
    </source>
</evidence>
<keyword evidence="2" id="KW-0732">Signal</keyword>
<name>D3KFV3_CAEEL</name>
<reference evidence="3 4" key="1">
    <citation type="journal article" date="1998" name="Science">
        <title>Genome sequence of the nematode C. elegans: a platform for investigating biology.</title>
        <authorList>
            <consortium name="The C. elegans sequencing consortium"/>
            <person name="Sulson J.E."/>
            <person name="Waterston R."/>
        </authorList>
    </citation>
    <scope>NUCLEOTIDE SEQUENCE [LARGE SCALE GENOMIC DNA]</scope>
    <source>
        <strain evidence="3 4">Bristol N2</strain>
    </source>
</reference>
<dbReference type="eggNOG" id="KOG3017">
    <property type="taxonomic scope" value="Eukaryota"/>
</dbReference>
<protein>
    <submittedName>
        <fullName evidence="3">Secreted protein</fullName>
    </submittedName>
</protein>
<dbReference type="RefSeq" id="NP_001255586.1">
    <property type="nucleotide sequence ID" value="NM_001268657.1"/>
</dbReference>
<dbReference type="Bgee" id="WBGene00194933">
    <property type="expression patterns" value="Expressed in embryo and 2 other cell types or tissues"/>
</dbReference>
<feature type="chain" id="PRO_5003047083" evidence="2">
    <location>
        <begin position="18"/>
        <end position="86"/>
    </location>
</feature>
<dbReference type="AlphaFoldDB" id="D3KFV3"/>